<dbReference type="Proteomes" id="UP001054945">
    <property type="component" value="Unassembled WGS sequence"/>
</dbReference>
<keyword evidence="2" id="KW-1185">Reference proteome</keyword>
<protein>
    <recommendedName>
        <fullName evidence="3">Ycf15</fullName>
    </recommendedName>
</protein>
<evidence type="ECO:0000313" key="2">
    <source>
        <dbReference type="Proteomes" id="UP001054945"/>
    </source>
</evidence>
<reference evidence="1 2" key="1">
    <citation type="submission" date="2021-06" db="EMBL/GenBank/DDBJ databases">
        <title>Caerostris extrusa draft genome.</title>
        <authorList>
            <person name="Kono N."/>
            <person name="Arakawa K."/>
        </authorList>
    </citation>
    <scope>NUCLEOTIDE SEQUENCE [LARGE SCALE GENOMIC DNA]</scope>
</reference>
<sequence length="101" mass="11959">MNDPLSTKQGISILKIMMLSDSMMEEESNVKCSRKRCDTAAIIEISSTLEFSWRHQESWYYFQKGCRVHMETEGEQRGCAPLNYRLATTRKNHFSDWSWER</sequence>
<proteinExistence type="predicted"/>
<dbReference type="EMBL" id="BPLR01004763">
    <property type="protein sequence ID" value="GIX97297.1"/>
    <property type="molecule type" value="Genomic_DNA"/>
</dbReference>
<dbReference type="AlphaFoldDB" id="A0AAV4PIX5"/>
<comment type="caution">
    <text evidence="1">The sequence shown here is derived from an EMBL/GenBank/DDBJ whole genome shotgun (WGS) entry which is preliminary data.</text>
</comment>
<name>A0AAV4PIX5_CAEEX</name>
<evidence type="ECO:0008006" key="3">
    <source>
        <dbReference type="Google" id="ProtNLM"/>
    </source>
</evidence>
<evidence type="ECO:0000313" key="1">
    <source>
        <dbReference type="EMBL" id="GIX97297.1"/>
    </source>
</evidence>
<gene>
    <name evidence="1" type="ORF">CEXT_617891</name>
</gene>
<organism evidence="1 2">
    <name type="scientific">Caerostris extrusa</name>
    <name type="common">Bark spider</name>
    <name type="synonym">Caerostris bankana</name>
    <dbReference type="NCBI Taxonomy" id="172846"/>
    <lineage>
        <taxon>Eukaryota</taxon>
        <taxon>Metazoa</taxon>
        <taxon>Ecdysozoa</taxon>
        <taxon>Arthropoda</taxon>
        <taxon>Chelicerata</taxon>
        <taxon>Arachnida</taxon>
        <taxon>Araneae</taxon>
        <taxon>Araneomorphae</taxon>
        <taxon>Entelegynae</taxon>
        <taxon>Araneoidea</taxon>
        <taxon>Araneidae</taxon>
        <taxon>Caerostris</taxon>
    </lineage>
</organism>
<accession>A0AAV4PIX5</accession>